<dbReference type="Gene3D" id="2.40.50.140">
    <property type="entry name" value="Nucleic acid-binding proteins"/>
    <property type="match status" value="1"/>
</dbReference>
<feature type="region of interest" description="Disordered" evidence="1">
    <location>
        <begin position="191"/>
        <end position="270"/>
    </location>
</feature>
<dbReference type="Pfam" id="PF10991">
    <property type="entry name" value="Enc34_ssDNA-bd"/>
    <property type="match status" value="1"/>
</dbReference>
<keyword evidence="2" id="KW-0436">Ligase</keyword>
<dbReference type="OrthoDB" id="9501at10239"/>
<dbReference type="InterPro" id="IPR022595">
    <property type="entry name" value="Enc34_ssDNA-bd"/>
</dbReference>
<dbReference type="SUPFAM" id="SSF50249">
    <property type="entry name" value="Nucleic acid-binding proteins"/>
    <property type="match status" value="1"/>
</dbReference>
<evidence type="ECO:0000313" key="3">
    <source>
        <dbReference type="Proteomes" id="UP000018621"/>
    </source>
</evidence>
<reference evidence="2 3" key="1">
    <citation type="journal article" date="2014" name="J. Bacteriol.">
        <title>Characterization of novel virulent broad-host-range phages of Xylella fastidiosa and Xanthomonas.</title>
        <authorList>
            <person name="Ahern S.J."/>
            <person name="Das M."/>
            <person name="Bhowmick T.S."/>
            <person name="Young R."/>
            <person name="Gonzalez C.F."/>
        </authorList>
    </citation>
    <scope>NUCLEOTIDE SEQUENCE [LARGE SCALE GENOMIC DNA]</scope>
</reference>
<feature type="compositionally biased region" description="Basic residues" evidence="1">
    <location>
        <begin position="213"/>
        <end position="224"/>
    </location>
</feature>
<keyword evidence="3" id="KW-1185">Reference proteome</keyword>
<dbReference type="Proteomes" id="UP000018621">
    <property type="component" value="Segment"/>
</dbReference>
<name>V5Q7H4_9CAUD</name>
<gene>
    <name evidence="2" type="ORF">Sano_72</name>
</gene>
<feature type="compositionally biased region" description="Acidic residues" evidence="1">
    <location>
        <begin position="260"/>
        <end position="270"/>
    </location>
</feature>
<feature type="compositionally biased region" description="Acidic residues" evidence="1">
    <location>
        <begin position="229"/>
        <end position="239"/>
    </location>
</feature>
<evidence type="ECO:0000313" key="2">
    <source>
        <dbReference type="EMBL" id="AHB12092.1"/>
    </source>
</evidence>
<evidence type="ECO:0000256" key="1">
    <source>
        <dbReference type="SAM" id="MobiDB-lite"/>
    </source>
</evidence>
<organism evidence="2 3">
    <name type="scientific">Xylella phage Sano</name>
    <dbReference type="NCBI Taxonomy" id="1415148"/>
    <lineage>
        <taxon>Viruses</taxon>
        <taxon>Duplodnaviria</taxon>
        <taxon>Heunggongvirae</taxon>
        <taxon>Uroviricota</taxon>
        <taxon>Caudoviricetes</taxon>
        <taxon>Casjensviridae</taxon>
        <taxon>Sanovirus</taxon>
        <taxon>Sanovirus sano</taxon>
        <taxon>Xylella virus Sano</taxon>
    </lineage>
</organism>
<protein>
    <submittedName>
        <fullName evidence="2">Ligase</fullName>
    </submittedName>
</protein>
<dbReference type="InterPro" id="IPR012340">
    <property type="entry name" value="NA-bd_OB-fold"/>
</dbReference>
<sequence length="270" mass="31057">MAKKQIPQNDLVDKGDGRYLLKGARLSFAYLHNPDEQENDEGKKTKSYRTALLIPKATGARTKKKLDKVIADLIAEEYDGGKVGSDKRFLHDGDDGDIAEHEGHWVVNVRESRRPTLVDRDRQPVMEEDEMIYSGAWVNAVIRPWAQNGKSMKKKNKYGKRINCGFDIIQHVMHDDPLGGAMRPDVDDVLDELDDDFDDVDVDEDEEDERPARRSSKKPSKSSRRSRDEDEEDEEEEEEERPRRSSSKKPSNSRRRSRDEDEDDDDDIGL</sequence>
<dbReference type="GO" id="GO:0016874">
    <property type="term" value="F:ligase activity"/>
    <property type="evidence" value="ECO:0007669"/>
    <property type="project" value="UniProtKB-KW"/>
</dbReference>
<feature type="compositionally biased region" description="Acidic residues" evidence="1">
    <location>
        <begin position="191"/>
        <end position="209"/>
    </location>
</feature>
<dbReference type="EMBL" id="KF626665">
    <property type="protein sequence ID" value="AHB12092.1"/>
    <property type="molecule type" value="Genomic_DNA"/>
</dbReference>
<feature type="compositionally biased region" description="Basic residues" evidence="1">
    <location>
        <begin position="244"/>
        <end position="256"/>
    </location>
</feature>
<accession>V5Q7H4</accession>
<proteinExistence type="predicted"/>